<dbReference type="SUPFAM" id="SSF56784">
    <property type="entry name" value="HAD-like"/>
    <property type="match status" value="1"/>
</dbReference>
<evidence type="ECO:0000313" key="2">
    <source>
        <dbReference type="Proteomes" id="UP000712673"/>
    </source>
</evidence>
<sequence length="175" mass="20097">RYGVGEPDGRRFWHALVYATFTEIALPERFDDFFDELYWLFKQPSVWRLFPECVEVMQRLRQQGYIVGIISNWDIRLLDLLRDMGLMTYVQHVSVSGLVGWEKPHHAIFQHALEAIAVPAARALHIGDNVQADAYGAQQAGLQPLWLQRQGATHPDYPVIRDLYGVLAWLEAHGA</sequence>
<dbReference type="PANTHER" id="PTHR46649:SF4">
    <property type="entry name" value="HALOACID DEHALOGENASE-LIKE HYDROLASE (HAD) SUPERFAMILY PROTEIN"/>
    <property type="match status" value="1"/>
</dbReference>
<proteinExistence type="predicted"/>
<dbReference type="EMBL" id="VGLS01001264">
    <property type="protein sequence ID" value="MBM3227230.1"/>
    <property type="molecule type" value="Genomic_DNA"/>
</dbReference>
<dbReference type="CDD" id="cd16415">
    <property type="entry name" value="HAD_dREG-2_like"/>
    <property type="match status" value="1"/>
</dbReference>
<accession>A0A937W8P7</accession>
<comment type="caution">
    <text evidence="1">The sequence shown here is derived from an EMBL/GenBank/DDBJ whole genome shotgun (WGS) entry which is preliminary data.</text>
</comment>
<dbReference type="InterPro" id="IPR023214">
    <property type="entry name" value="HAD_sf"/>
</dbReference>
<dbReference type="Proteomes" id="UP000712673">
    <property type="component" value="Unassembled WGS sequence"/>
</dbReference>
<reference evidence="1" key="1">
    <citation type="submission" date="2019-03" db="EMBL/GenBank/DDBJ databases">
        <title>Lake Tanganyika Metagenome-Assembled Genomes (MAGs).</title>
        <authorList>
            <person name="Tran P."/>
        </authorList>
    </citation>
    <scope>NUCLEOTIDE SEQUENCE</scope>
    <source>
        <strain evidence="1">K_DeepCast_65m_m2_066</strain>
    </source>
</reference>
<dbReference type="PANTHER" id="PTHR46649">
    <property type="match status" value="1"/>
</dbReference>
<protein>
    <submittedName>
        <fullName evidence="1">HAD-IA family hydrolase</fullName>
    </submittedName>
</protein>
<dbReference type="InterPro" id="IPR036412">
    <property type="entry name" value="HAD-like_sf"/>
</dbReference>
<keyword evidence="1" id="KW-0378">Hydrolase</keyword>
<dbReference type="InterPro" id="IPR006439">
    <property type="entry name" value="HAD-SF_hydro_IA"/>
</dbReference>
<evidence type="ECO:0000313" key="1">
    <source>
        <dbReference type="EMBL" id="MBM3227230.1"/>
    </source>
</evidence>
<dbReference type="AlphaFoldDB" id="A0A937W8P7"/>
<dbReference type="NCBIfam" id="TIGR01549">
    <property type="entry name" value="HAD-SF-IA-v1"/>
    <property type="match status" value="1"/>
</dbReference>
<organism evidence="1 2">
    <name type="scientific">Tectimicrobiota bacterium</name>
    <dbReference type="NCBI Taxonomy" id="2528274"/>
    <lineage>
        <taxon>Bacteria</taxon>
        <taxon>Pseudomonadati</taxon>
        <taxon>Nitrospinota/Tectimicrobiota group</taxon>
        <taxon>Candidatus Tectimicrobiota</taxon>
    </lineage>
</organism>
<name>A0A937W8P7_UNCTE</name>
<feature type="non-terminal residue" evidence="1">
    <location>
        <position position="1"/>
    </location>
</feature>
<gene>
    <name evidence="1" type="ORF">FJZ47_25975</name>
</gene>
<dbReference type="Pfam" id="PF00702">
    <property type="entry name" value="Hydrolase"/>
    <property type="match status" value="1"/>
</dbReference>
<dbReference type="Gene3D" id="3.40.50.1000">
    <property type="entry name" value="HAD superfamily/HAD-like"/>
    <property type="match status" value="1"/>
</dbReference>
<dbReference type="GO" id="GO:0016787">
    <property type="term" value="F:hydrolase activity"/>
    <property type="evidence" value="ECO:0007669"/>
    <property type="project" value="UniProtKB-KW"/>
</dbReference>